<dbReference type="Proteomes" id="UP001359469">
    <property type="component" value="Unassembled WGS sequence"/>
</dbReference>
<comment type="caution">
    <text evidence="1">The sequence shown here is derived from an EMBL/GenBank/DDBJ whole genome shotgun (WGS) entry which is preliminary data.</text>
</comment>
<protein>
    <submittedName>
        <fullName evidence="1">2,3-diaminopropionate biosynthesis protein SbnB</fullName>
    </submittedName>
</protein>
<dbReference type="InterPro" id="IPR003462">
    <property type="entry name" value="ODC_Mu_crystall"/>
</dbReference>
<dbReference type="RefSeq" id="WP_040000438.1">
    <property type="nucleotide sequence ID" value="NZ_CP161827.1"/>
</dbReference>
<dbReference type="InterPro" id="IPR023866">
    <property type="entry name" value="SbnB"/>
</dbReference>
<dbReference type="PANTHER" id="PTHR13812">
    <property type="entry name" value="KETIMINE REDUCTASE MU-CRYSTALLIN"/>
    <property type="match status" value="1"/>
</dbReference>
<organism evidence="1 2">
    <name type="scientific">Dickeya chrysanthemi</name>
    <name type="common">Pectobacterium chrysanthemi</name>
    <name type="synonym">Erwinia chrysanthemi</name>
    <dbReference type="NCBI Taxonomy" id="556"/>
    <lineage>
        <taxon>Bacteria</taxon>
        <taxon>Pseudomonadati</taxon>
        <taxon>Pseudomonadota</taxon>
        <taxon>Gammaproteobacteria</taxon>
        <taxon>Enterobacterales</taxon>
        <taxon>Pectobacteriaceae</taxon>
        <taxon>Dickeya</taxon>
    </lineage>
</organism>
<dbReference type="Gene3D" id="3.30.1780.10">
    <property type="entry name" value="ornithine cyclodeaminase, domain 1"/>
    <property type="match status" value="1"/>
</dbReference>
<evidence type="ECO:0000313" key="2">
    <source>
        <dbReference type="Proteomes" id="UP001359469"/>
    </source>
</evidence>
<sequence>MKNDFYVITSADVHSWLSKNKKEISTIVKESYCLFHDGKITNPDSYFLRFPDSEKNRIIALPASINTDEGSCGIKWISSFPENLKDGLNRASAVIILNDRKTGYPIACIEGSQISAIRTAASAVAGAEYLHDKKNHIERLGIIGTGLISFHILEYFLNSGWSIKNILVNDTSHDKCSSFIDKCQSMTNIPVESATIANTITRSDMIVFATSAVAPHIHDHNLFSHNPTLLHISLRDLGENVILNADNYVDDHNHAVKAKTSLHIAQEASGRTDFIKGNIADLIKGSVIPNYQRPRIYSPFGMGMLDIALATRILNEMKISSSLVIDNFHPIPLFD</sequence>
<gene>
    <name evidence="1" type="primary">sbnB</name>
    <name evidence="1" type="ORF">WCU84_06525</name>
</gene>
<reference evidence="1 2" key="1">
    <citation type="submission" date="2024-03" db="EMBL/GenBank/DDBJ databases">
        <title>Analysis of soft rot Pectobacteriaceae population diversity in US potato growing regions between 2016 and 2022.</title>
        <authorList>
            <person name="Ma X."/>
            <person name="Zhang X."/>
            <person name="Stodghill P."/>
            <person name="Rioux R."/>
            <person name="Babler B."/>
            <person name="Shrestha S."/>
            <person name="Babler B."/>
            <person name="Rivedal H."/>
            <person name="Frost K."/>
            <person name="Hao J."/>
            <person name="Secor G."/>
            <person name="Swingle B."/>
        </authorList>
    </citation>
    <scope>NUCLEOTIDE SEQUENCE [LARGE SCALE GENOMIC DNA]</scope>
    <source>
        <strain evidence="1 2">SR64</strain>
    </source>
</reference>
<dbReference type="SUPFAM" id="SSF51735">
    <property type="entry name" value="NAD(P)-binding Rossmann-fold domains"/>
    <property type="match status" value="1"/>
</dbReference>
<dbReference type="InterPro" id="IPR036291">
    <property type="entry name" value="NAD(P)-bd_dom_sf"/>
</dbReference>
<evidence type="ECO:0000313" key="1">
    <source>
        <dbReference type="EMBL" id="MEI7063320.1"/>
    </source>
</evidence>
<dbReference type="EMBL" id="JBBBOO010000003">
    <property type="protein sequence ID" value="MEI7063320.1"/>
    <property type="molecule type" value="Genomic_DNA"/>
</dbReference>
<dbReference type="NCBIfam" id="TIGR03944">
    <property type="entry name" value="dehyd_SbnB_fam"/>
    <property type="match status" value="1"/>
</dbReference>
<accession>A0ABU8JIM9</accession>
<dbReference type="Pfam" id="PF02423">
    <property type="entry name" value="OCD_Mu_crystall"/>
    <property type="match status" value="1"/>
</dbReference>
<dbReference type="Gene3D" id="3.40.50.720">
    <property type="entry name" value="NAD(P)-binding Rossmann-like Domain"/>
    <property type="match status" value="1"/>
</dbReference>
<dbReference type="InterPro" id="IPR023401">
    <property type="entry name" value="ODC_N"/>
</dbReference>
<dbReference type="PIRSF" id="PIRSF001439">
    <property type="entry name" value="CryM"/>
    <property type="match status" value="1"/>
</dbReference>
<keyword evidence="2" id="KW-1185">Reference proteome</keyword>
<name>A0ABU8JIM9_DICCH</name>
<proteinExistence type="predicted"/>
<dbReference type="PANTHER" id="PTHR13812:SF19">
    <property type="entry name" value="KETIMINE REDUCTASE MU-CRYSTALLIN"/>
    <property type="match status" value="1"/>
</dbReference>